<dbReference type="InterPro" id="IPR001204">
    <property type="entry name" value="Phos_transporter"/>
</dbReference>
<dbReference type="EMBL" id="REGN01002929">
    <property type="protein sequence ID" value="RNA25402.1"/>
    <property type="molecule type" value="Genomic_DNA"/>
</dbReference>
<keyword evidence="3 8" id="KW-0813">Transport</keyword>
<comment type="subcellular location">
    <subcellularLocation>
        <location evidence="1 8">Membrane</location>
        <topology evidence="1 8">Multi-pass membrane protein</topology>
    </subcellularLocation>
</comment>
<dbReference type="OrthoDB" id="260807at2759"/>
<evidence type="ECO:0000256" key="8">
    <source>
        <dbReference type="RuleBase" id="RU363058"/>
    </source>
</evidence>
<feature type="transmembrane region" description="Helical" evidence="8">
    <location>
        <begin position="219"/>
        <end position="241"/>
    </location>
</feature>
<dbReference type="GO" id="GO:0005315">
    <property type="term" value="F:phosphate transmembrane transporter activity"/>
    <property type="evidence" value="ECO:0007669"/>
    <property type="project" value="InterPro"/>
</dbReference>
<dbReference type="Proteomes" id="UP000276133">
    <property type="component" value="Unassembled WGS sequence"/>
</dbReference>
<dbReference type="Pfam" id="PF01384">
    <property type="entry name" value="PHO4"/>
    <property type="match status" value="1"/>
</dbReference>
<feature type="transmembrane region" description="Helical" evidence="8">
    <location>
        <begin position="592"/>
        <end position="612"/>
    </location>
</feature>
<accession>A0A3M7RPC2</accession>
<name>A0A3M7RPC2_BRAPC</name>
<dbReference type="GO" id="GO:0035435">
    <property type="term" value="P:phosphate ion transmembrane transport"/>
    <property type="evidence" value="ECO:0007669"/>
    <property type="project" value="TreeGrafter"/>
</dbReference>
<dbReference type="STRING" id="10195.A0A3M7RPC2"/>
<proteinExistence type="inferred from homology"/>
<feature type="transmembrane region" description="Helical" evidence="8">
    <location>
        <begin position="46"/>
        <end position="68"/>
    </location>
</feature>
<evidence type="ECO:0000256" key="1">
    <source>
        <dbReference type="ARBA" id="ARBA00004141"/>
    </source>
</evidence>
<feature type="transmembrane region" description="Helical" evidence="8">
    <location>
        <begin position="187"/>
        <end position="207"/>
    </location>
</feature>
<dbReference type="PANTHER" id="PTHR11101">
    <property type="entry name" value="PHOSPHATE TRANSPORTER"/>
    <property type="match status" value="1"/>
</dbReference>
<keyword evidence="11" id="KW-1185">Reference proteome</keyword>
<evidence type="ECO:0000256" key="7">
    <source>
        <dbReference type="ARBA" id="ARBA00023136"/>
    </source>
</evidence>
<comment type="caution">
    <text evidence="10">The sequence shown here is derived from an EMBL/GenBank/DDBJ whole genome shotgun (WGS) entry which is preliminary data.</text>
</comment>
<dbReference type="PANTHER" id="PTHR11101:SF80">
    <property type="entry name" value="PHOSPHATE TRANSPORTER"/>
    <property type="match status" value="1"/>
</dbReference>
<keyword evidence="7 8" id="KW-0472">Membrane</keyword>
<feature type="transmembrane region" description="Helical" evidence="8">
    <location>
        <begin position="555"/>
        <end position="572"/>
    </location>
</feature>
<keyword evidence="6 8" id="KW-1133">Transmembrane helix</keyword>
<feature type="transmembrane region" description="Helical" evidence="8">
    <location>
        <begin position="146"/>
        <end position="167"/>
    </location>
</feature>
<dbReference type="GO" id="GO:0016020">
    <property type="term" value="C:membrane"/>
    <property type="evidence" value="ECO:0007669"/>
    <property type="project" value="UniProtKB-SubCell"/>
</dbReference>
<evidence type="ECO:0000256" key="2">
    <source>
        <dbReference type="ARBA" id="ARBA00009916"/>
    </source>
</evidence>
<gene>
    <name evidence="10" type="ORF">BpHYR1_037653</name>
</gene>
<evidence type="ECO:0000313" key="11">
    <source>
        <dbReference type="Proteomes" id="UP000276133"/>
    </source>
</evidence>
<feature type="transmembrane region" description="Helical" evidence="8">
    <location>
        <begin position="643"/>
        <end position="668"/>
    </location>
</feature>
<dbReference type="AlphaFoldDB" id="A0A3M7RPC2"/>
<evidence type="ECO:0000256" key="5">
    <source>
        <dbReference type="ARBA" id="ARBA00022692"/>
    </source>
</evidence>
<feature type="compositionally biased region" description="Polar residues" evidence="9">
    <location>
        <begin position="394"/>
        <end position="409"/>
    </location>
</feature>
<feature type="transmembrane region" description="Helical" evidence="8">
    <location>
        <begin position="7"/>
        <end position="26"/>
    </location>
</feature>
<protein>
    <recommendedName>
        <fullName evidence="8">Phosphate transporter</fullName>
    </recommendedName>
</protein>
<feature type="region of interest" description="Disordered" evidence="9">
    <location>
        <begin position="379"/>
        <end position="411"/>
    </location>
</feature>
<comment type="similarity">
    <text evidence="2 8">Belongs to the inorganic phosphate transporter (PiT) (TC 2.A.20) family.</text>
</comment>
<evidence type="ECO:0000256" key="9">
    <source>
        <dbReference type="SAM" id="MobiDB-lite"/>
    </source>
</evidence>
<organism evidence="10 11">
    <name type="scientific">Brachionus plicatilis</name>
    <name type="common">Marine rotifer</name>
    <name type="synonym">Brachionus muelleri</name>
    <dbReference type="NCBI Taxonomy" id="10195"/>
    <lineage>
        <taxon>Eukaryota</taxon>
        <taxon>Metazoa</taxon>
        <taxon>Spiralia</taxon>
        <taxon>Gnathifera</taxon>
        <taxon>Rotifera</taxon>
        <taxon>Eurotatoria</taxon>
        <taxon>Monogononta</taxon>
        <taxon>Pseudotrocha</taxon>
        <taxon>Ploima</taxon>
        <taxon>Brachionidae</taxon>
        <taxon>Brachionus</taxon>
    </lineage>
</organism>
<feature type="transmembrane region" description="Helical" evidence="8">
    <location>
        <begin position="89"/>
        <end position="110"/>
    </location>
</feature>
<evidence type="ECO:0000256" key="3">
    <source>
        <dbReference type="ARBA" id="ARBA00022448"/>
    </source>
</evidence>
<evidence type="ECO:0000313" key="10">
    <source>
        <dbReference type="EMBL" id="RNA25402.1"/>
    </source>
</evidence>
<evidence type="ECO:0000256" key="6">
    <source>
        <dbReference type="ARBA" id="ARBA00022989"/>
    </source>
</evidence>
<evidence type="ECO:0000256" key="4">
    <source>
        <dbReference type="ARBA" id="ARBA00022592"/>
    </source>
</evidence>
<keyword evidence="4 8" id="KW-0592">Phosphate transport</keyword>
<reference evidence="10 11" key="1">
    <citation type="journal article" date="2018" name="Sci. Rep.">
        <title>Genomic signatures of local adaptation to the degree of environmental predictability in rotifers.</title>
        <authorList>
            <person name="Franch-Gras L."/>
            <person name="Hahn C."/>
            <person name="Garcia-Roger E.M."/>
            <person name="Carmona M.J."/>
            <person name="Serra M."/>
            <person name="Gomez A."/>
        </authorList>
    </citation>
    <scope>NUCLEOTIDE SEQUENCE [LARGE SCALE GENOMIC DNA]</scope>
    <source>
        <strain evidence="10">HYR1</strain>
    </source>
</reference>
<comment type="function">
    <text evidence="8">Sodium-phosphate symporter.</text>
</comment>
<keyword evidence="5 8" id="KW-0812">Transmembrane</keyword>
<sequence>MTGCCDDMFWMVLSGFIIAFILAFGIGANDVANSFGTSVGSKVLTLKQACVLATIFEILGSILIGAKVSGTIRKGILDPNVFANNETELMLGYVSALVGCCIWLILATILNYPVSGTHSIVGATVGMAIVSKGFGVIEWKAILKIVASWFISPLLSGVVSLLMFVLIRKYILRAGDPLAAGLKFLPFIYTVTICINIGGILESAPPLLALDKVPGWGKLILLTALSFIVYLTVWLIIVPFMKKKVEKQLASYFPNDEEIEGLQAFETNPEMTKTISTQVDYVTLIVSRNNEDIRLNEKKDAEEMREDHRQLVKNKSFNNSSLTIHSDAPIGEKKLVPRVRTITAPSSNIKDVLDYGDVNLTLRGYLHTIHSPAMRQQLSQKLTQKSSQARDRLSITNSVGASTTNSDRGGTSLAKLFSQQSVPVDVQLNDNEHFNENKRGRFNLVPAQVASDLKPLPTHSEQSLKSSILEFDAEVEENMQELPTKKGKKIDIDEFAHADPPEAAKLFSFLQVLTAVFGSFAHGGNDVSNAIGPLIGLYLIFQEGKIVDKSTTPEWILFYGGVGISVGLWILGRRVIKTIGEDLTKITASSGFVIELASAMTVLGASLMNIPVSTTHCKVGSVVFTGRIRSKESVDWSLFRNIIIAWIVTVPVTGSIAGCCQFILKLIFIPQTQAN</sequence>